<feature type="binding site" evidence="6">
    <location>
        <position position="39"/>
    </location>
    <ligand>
        <name>ATP</name>
        <dbReference type="ChEBI" id="CHEBI:30616"/>
    </ligand>
</feature>
<evidence type="ECO:0000313" key="11">
    <source>
        <dbReference type="Proteomes" id="UP001211065"/>
    </source>
</evidence>
<keyword evidence="11" id="KW-1185">Reference proteome</keyword>
<evidence type="ECO:0000256" key="3">
    <source>
        <dbReference type="ARBA" id="ARBA00022741"/>
    </source>
</evidence>
<dbReference type="SMART" id="SM00220">
    <property type="entry name" value="S_TKc"/>
    <property type="match status" value="1"/>
</dbReference>
<comment type="similarity">
    <text evidence="7">Belongs to the protein kinase superfamily.</text>
</comment>
<dbReference type="FunFam" id="1.10.510.10:FF:000026">
    <property type="entry name" value="Calcium/calmodulin-dependent protein kinase type 1"/>
    <property type="match status" value="1"/>
</dbReference>
<evidence type="ECO:0000256" key="5">
    <source>
        <dbReference type="ARBA" id="ARBA00022840"/>
    </source>
</evidence>
<evidence type="ECO:0000313" key="10">
    <source>
        <dbReference type="EMBL" id="KAJ3213064.1"/>
    </source>
</evidence>
<name>A0AAD5XTM4_9FUNG</name>
<evidence type="ECO:0000259" key="9">
    <source>
        <dbReference type="PROSITE" id="PS50011"/>
    </source>
</evidence>
<dbReference type="InterPro" id="IPR000719">
    <property type="entry name" value="Prot_kinase_dom"/>
</dbReference>
<comment type="caution">
    <text evidence="10">The sequence shown here is derived from an EMBL/GenBank/DDBJ whole genome shotgun (WGS) entry which is preliminary data.</text>
</comment>
<evidence type="ECO:0000256" key="7">
    <source>
        <dbReference type="RuleBase" id="RU000304"/>
    </source>
</evidence>
<feature type="region of interest" description="Disordered" evidence="8">
    <location>
        <begin position="309"/>
        <end position="339"/>
    </location>
</feature>
<reference evidence="10" key="1">
    <citation type="submission" date="2020-05" db="EMBL/GenBank/DDBJ databases">
        <title>Phylogenomic resolution of chytrid fungi.</title>
        <authorList>
            <person name="Stajich J.E."/>
            <person name="Amses K."/>
            <person name="Simmons R."/>
            <person name="Seto K."/>
            <person name="Myers J."/>
            <person name="Bonds A."/>
            <person name="Quandt C.A."/>
            <person name="Barry K."/>
            <person name="Liu P."/>
            <person name="Grigoriev I."/>
            <person name="Longcore J.E."/>
            <person name="James T.Y."/>
        </authorList>
    </citation>
    <scope>NUCLEOTIDE SEQUENCE</scope>
    <source>
        <strain evidence="10">JEL0476</strain>
    </source>
</reference>
<keyword evidence="5 6" id="KW-0067">ATP-binding</keyword>
<dbReference type="CDD" id="cd05117">
    <property type="entry name" value="STKc_CAMK"/>
    <property type="match status" value="1"/>
</dbReference>
<dbReference type="AlphaFoldDB" id="A0AAD5XTM4"/>
<evidence type="ECO:0000256" key="1">
    <source>
        <dbReference type="ARBA" id="ARBA00022527"/>
    </source>
</evidence>
<dbReference type="InterPro" id="IPR008271">
    <property type="entry name" value="Ser/Thr_kinase_AS"/>
</dbReference>
<evidence type="ECO:0000256" key="8">
    <source>
        <dbReference type="SAM" id="MobiDB-lite"/>
    </source>
</evidence>
<proteinExistence type="inferred from homology"/>
<dbReference type="PROSITE" id="PS00107">
    <property type="entry name" value="PROTEIN_KINASE_ATP"/>
    <property type="match status" value="1"/>
</dbReference>
<evidence type="ECO:0000256" key="6">
    <source>
        <dbReference type="PROSITE-ProRule" id="PRU10141"/>
    </source>
</evidence>
<dbReference type="Gene3D" id="1.10.510.10">
    <property type="entry name" value="Transferase(Phosphotransferase) domain 1"/>
    <property type="match status" value="1"/>
</dbReference>
<accession>A0AAD5XTM4</accession>
<dbReference type="PANTHER" id="PTHR24347">
    <property type="entry name" value="SERINE/THREONINE-PROTEIN KINASE"/>
    <property type="match status" value="1"/>
</dbReference>
<protein>
    <recommendedName>
        <fullName evidence="9">Protein kinase domain-containing protein</fullName>
    </recommendedName>
</protein>
<dbReference type="PROSITE" id="PS50011">
    <property type="entry name" value="PROTEIN_KINASE_DOM"/>
    <property type="match status" value="1"/>
</dbReference>
<dbReference type="GO" id="GO:0005524">
    <property type="term" value="F:ATP binding"/>
    <property type="evidence" value="ECO:0007669"/>
    <property type="project" value="UniProtKB-UniRule"/>
</dbReference>
<organism evidence="10 11">
    <name type="scientific">Clydaea vesicula</name>
    <dbReference type="NCBI Taxonomy" id="447962"/>
    <lineage>
        <taxon>Eukaryota</taxon>
        <taxon>Fungi</taxon>
        <taxon>Fungi incertae sedis</taxon>
        <taxon>Chytridiomycota</taxon>
        <taxon>Chytridiomycota incertae sedis</taxon>
        <taxon>Chytridiomycetes</taxon>
        <taxon>Lobulomycetales</taxon>
        <taxon>Lobulomycetaceae</taxon>
        <taxon>Clydaea</taxon>
    </lineage>
</organism>
<evidence type="ECO:0000256" key="2">
    <source>
        <dbReference type="ARBA" id="ARBA00022679"/>
    </source>
</evidence>
<keyword evidence="3 6" id="KW-0547">Nucleotide-binding</keyword>
<dbReference type="PROSITE" id="PS00108">
    <property type="entry name" value="PROTEIN_KINASE_ST"/>
    <property type="match status" value="1"/>
</dbReference>
<gene>
    <name evidence="10" type="ORF">HK099_007605</name>
</gene>
<dbReference type="Proteomes" id="UP001211065">
    <property type="component" value="Unassembled WGS sequence"/>
</dbReference>
<sequence length="339" mass="38349">MSTKLAPCEYKTGKTLGQGSYATVKEAVKIGTNEKFAVKIISKNLMAGREHMILNEIDVLKRISAGHPNIVTLHDYFETPNNLYLVMDLCTGGELFDRLYDQGSFYEKDAAHIVRTILKAVSYLHDQNIVHRDIKPENLLFKSKDRNSDLYVADFGLSKMMDPAKYDLLMTTCGTPGYMAPEVIRKTGHGKAVDLWSIGCLTYFLLCGYTPFDSQNNVDELQKIMTADFEFEPEYWGGVSDAAKDFIRTLIVVDPAKRATAKQALLHPWIVQNDQPQVNLLPVFQERFNAKKAFRKAIGLVKAVNKMGGSPSNSKLNLATPEEFRPREEEHEMVWERSK</sequence>
<keyword evidence="2" id="KW-0808">Transferase</keyword>
<dbReference type="EMBL" id="JADGJW010000750">
    <property type="protein sequence ID" value="KAJ3213064.1"/>
    <property type="molecule type" value="Genomic_DNA"/>
</dbReference>
<dbReference type="GO" id="GO:0004674">
    <property type="term" value="F:protein serine/threonine kinase activity"/>
    <property type="evidence" value="ECO:0007669"/>
    <property type="project" value="UniProtKB-KW"/>
</dbReference>
<feature type="compositionally biased region" description="Basic and acidic residues" evidence="8">
    <location>
        <begin position="322"/>
        <end position="339"/>
    </location>
</feature>
<dbReference type="InterPro" id="IPR011009">
    <property type="entry name" value="Kinase-like_dom_sf"/>
</dbReference>
<dbReference type="Pfam" id="PF00069">
    <property type="entry name" value="Pkinase"/>
    <property type="match status" value="1"/>
</dbReference>
<dbReference type="InterPro" id="IPR017441">
    <property type="entry name" value="Protein_kinase_ATP_BS"/>
</dbReference>
<dbReference type="SUPFAM" id="SSF56112">
    <property type="entry name" value="Protein kinase-like (PK-like)"/>
    <property type="match status" value="1"/>
</dbReference>
<feature type="domain" description="Protein kinase" evidence="9">
    <location>
        <begin position="10"/>
        <end position="270"/>
    </location>
</feature>
<keyword evidence="1 7" id="KW-0723">Serine/threonine-protein kinase</keyword>
<dbReference type="FunFam" id="3.30.200.20:FF:000153">
    <property type="entry name" value="Calcium/calmodulin-dependent protein kinase type I"/>
    <property type="match status" value="1"/>
</dbReference>
<evidence type="ECO:0000256" key="4">
    <source>
        <dbReference type="ARBA" id="ARBA00022777"/>
    </source>
</evidence>
<keyword evidence="4" id="KW-0418">Kinase</keyword>